<dbReference type="CDD" id="cd07823">
    <property type="entry name" value="SRPBCC_5"/>
    <property type="match status" value="1"/>
</dbReference>
<dbReference type="InterPro" id="IPR010419">
    <property type="entry name" value="CO_DH_gsu"/>
</dbReference>
<dbReference type="SUPFAM" id="SSF55961">
    <property type="entry name" value="Bet v1-like"/>
    <property type="match status" value="1"/>
</dbReference>
<dbReference type="InterPro" id="IPR023393">
    <property type="entry name" value="START-like_dom_sf"/>
</dbReference>
<dbReference type="Proteomes" id="UP000263993">
    <property type="component" value="Unassembled WGS sequence"/>
</dbReference>
<dbReference type="EMBL" id="QRGO01000002">
    <property type="protein sequence ID" value="RDV02048.1"/>
    <property type="molecule type" value="Genomic_DNA"/>
</dbReference>
<proteinExistence type="predicted"/>
<protein>
    <submittedName>
        <fullName evidence="1">Carbon monoxide dehydrogenase</fullName>
    </submittedName>
</protein>
<dbReference type="PANTHER" id="PTHR38588">
    <property type="entry name" value="BLL0334 PROTEIN"/>
    <property type="match status" value="1"/>
</dbReference>
<name>A0A371B397_9BRAD</name>
<evidence type="ECO:0000313" key="2">
    <source>
        <dbReference type="Proteomes" id="UP000263993"/>
    </source>
</evidence>
<dbReference type="AlphaFoldDB" id="A0A371B397"/>
<dbReference type="PANTHER" id="PTHR38588:SF1">
    <property type="entry name" value="BLL0334 PROTEIN"/>
    <property type="match status" value="1"/>
</dbReference>
<keyword evidence="2" id="KW-1185">Reference proteome</keyword>
<dbReference type="OrthoDB" id="9808623at2"/>
<accession>A0A371B397</accession>
<evidence type="ECO:0000313" key="1">
    <source>
        <dbReference type="EMBL" id="RDV02048.1"/>
    </source>
</evidence>
<dbReference type="RefSeq" id="WP_115518169.1">
    <property type="nucleotide sequence ID" value="NZ_QRGO01000002.1"/>
</dbReference>
<gene>
    <name evidence="1" type="ORF">DXH78_15710</name>
</gene>
<dbReference type="Gene3D" id="3.30.530.20">
    <property type="match status" value="1"/>
</dbReference>
<reference evidence="2" key="1">
    <citation type="submission" date="2018-08" db="EMBL/GenBank/DDBJ databases">
        <authorList>
            <person name="Kim S.-J."/>
            <person name="Jung G.-Y."/>
        </authorList>
    </citation>
    <scope>NUCLEOTIDE SEQUENCE [LARGE SCALE GENOMIC DNA]</scope>
    <source>
        <strain evidence="2">GY_H</strain>
    </source>
</reference>
<sequence length="187" mass="19648">MLIKNSFEIPLPPQQAWAVLMDIPRIAPCMPGAELTGQTPDGGYLGKVSVKLGPVALSFNGVAHFIERDETAKVAKVKAQGSDQKGRGDAHAVIEFRLSASGQGSHVDISTDVTLSGLVAQYGRGAGLIQAVATQLVGQFAVNLSSMITQPSAQAGAERGVEPAKPISGFSLVLSAIWQNIRSLWSR</sequence>
<dbReference type="Pfam" id="PF06240">
    <property type="entry name" value="COXG"/>
    <property type="match status" value="1"/>
</dbReference>
<organism evidence="1 2">
    <name type="scientific">Undibacter mobilis</name>
    <dbReference type="NCBI Taxonomy" id="2292256"/>
    <lineage>
        <taxon>Bacteria</taxon>
        <taxon>Pseudomonadati</taxon>
        <taxon>Pseudomonadota</taxon>
        <taxon>Alphaproteobacteria</taxon>
        <taxon>Hyphomicrobiales</taxon>
        <taxon>Nitrobacteraceae</taxon>
        <taxon>Undibacter</taxon>
    </lineage>
</organism>
<comment type="caution">
    <text evidence="1">The sequence shown here is derived from an EMBL/GenBank/DDBJ whole genome shotgun (WGS) entry which is preliminary data.</text>
</comment>